<keyword evidence="2" id="KW-1185">Reference proteome</keyword>
<organism evidence="1 2">
    <name type="scientific">Pistacia atlantica</name>
    <dbReference type="NCBI Taxonomy" id="434234"/>
    <lineage>
        <taxon>Eukaryota</taxon>
        <taxon>Viridiplantae</taxon>
        <taxon>Streptophyta</taxon>
        <taxon>Embryophyta</taxon>
        <taxon>Tracheophyta</taxon>
        <taxon>Spermatophyta</taxon>
        <taxon>Magnoliopsida</taxon>
        <taxon>eudicotyledons</taxon>
        <taxon>Gunneridae</taxon>
        <taxon>Pentapetalae</taxon>
        <taxon>rosids</taxon>
        <taxon>malvids</taxon>
        <taxon>Sapindales</taxon>
        <taxon>Anacardiaceae</taxon>
        <taxon>Pistacia</taxon>
    </lineage>
</organism>
<accession>A0ACC1AFT4</accession>
<protein>
    <submittedName>
        <fullName evidence="1">Uncharacterized protein</fullName>
    </submittedName>
</protein>
<reference evidence="2" key="1">
    <citation type="journal article" date="2023" name="G3 (Bethesda)">
        <title>Genome assembly and association tests identify interacting loci associated with vigor, precocity, and sex in interspecific pistachio rootstocks.</title>
        <authorList>
            <person name="Palmer W."/>
            <person name="Jacygrad E."/>
            <person name="Sagayaradj S."/>
            <person name="Cavanaugh K."/>
            <person name="Han R."/>
            <person name="Bertier L."/>
            <person name="Beede B."/>
            <person name="Kafkas S."/>
            <person name="Golino D."/>
            <person name="Preece J."/>
            <person name="Michelmore R."/>
        </authorList>
    </citation>
    <scope>NUCLEOTIDE SEQUENCE [LARGE SCALE GENOMIC DNA]</scope>
</reference>
<name>A0ACC1AFT4_9ROSI</name>
<proteinExistence type="predicted"/>
<evidence type="ECO:0000313" key="1">
    <source>
        <dbReference type="EMBL" id="KAJ0085132.1"/>
    </source>
</evidence>
<dbReference type="EMBL" id="CM047906">
    <property type="protein sequence ID" value="KAJ0085132.1"/>
    <property type="molecule type" value="Genomic_DNA"/>
</dbReference>
<gene>
    <name evidence="1" type="ORF">Patl1_07181</name>
</gene>
<sequence length="76" mass="8731">MLKIAGPDALYWRLENLRQMRAKCGTDADRNDFELITLPALLPVPTTAAGETLLLLVKQLELISNKEWKWFDNNVF</sequence>
<comment type="caution">
    <text evidence="1">The sequence shown here is derived from an EMBL/GenBank/DDBJ whole genome shotgun (WGS) entry which is preliminary data.</text>
</comment>
<evidence type="ECO:0000313" key="2">
    <source>
        <dbReference type="Proteomes" id="UP001164250"/>
    </source>
</evidence>
<dbReference type="Proteomes" id="UP001164250">
    <property type="component" value="Chromosome 10"/>
</dbReference>